<keyword evidence="5" id="KW-1185">Reference proteome</keyword>
<evidence type="ECO:0000313" key="5">
    <source>
        <dbReference type="Proteomes" id="UP000242146"/>
    </source>
</evidence>
<dbReference type="PANTHER" id="PTHR15346">
    <property type="entry name" value="DYNACTIN SUBUNIT"/>
    <property type="match status" value="1"/>
</dbReference>
<keyword evidence="2" id="KW-0963">Cytoplasm</keyword>
<feature type="compositionally biased region" description="Acidic residues" evidence="3">
    <location>
        <begin position="9"/>
        <end position="21"/>
    </location>
</feature>
<reference evidence="4 5" key="1">
    <citation type="submission" date="2016-07" db="EMBL/GenBank/DDBJ databases">
        <title>Pervasive Adenine N6-methylation of Active Genes in Fungi.</title>
        <authorList>
            <consortium name="DOE Joint Genome Institute"/>
            <person name="Mondo S.J."/>
            <person name="Dannebaum R.O."/>
            <person name="Kuo R.C."/>
            <person name="Labutti K."/>
            <person name="Haridas S."/>
            <person name="Kuo A."/>
            <person name="Salamov A."/>
            <person name="Ahrendt S.R."/>
            <person name="Lipzen A."/>
            <person name="Sullivan W."/>
            <person name="Andreopoulos W.B."/>
            <person name="Clum A."/>
            <person name="Lindquist E."/>
            <person name="Daum C."/>
            <person name="Ramamoorthy G.K."/>
            <person name="Gryganskyi A."/>
            <person name="Culley D."/>
            <person name="Magnuson J.K."/>
            <person name="James T.Y."/>
            <person name="O'Malley M.A."/>
            <person name="Stajich J.E."/>
            <person name="Spatafora J.W."/>
            <person name="Visel A."/>
            <person name="Grigoriev I.V."/>
        </authorList>
    </citation>
    <scope>NUCLEOTIDE SEQUENCE [LARGE SCALE GENOMIC DNA]</scope>
    <source>
        <strain evidence="4 5">NRRL 3301</strain>
    </source>
</reference>
<sequence>MSKYAALPDIDDQPDVYETDDVTVDKTATVHNDDDESSDDNENVVRSRVSIKDASSRFQDSVVDASQSDFSDRLNRRKKAMYRTFVRRPPALETSEYEILPKDMVLEETRLQKLRRLMYEVQQLNQELESDQGNEDKDKDISQADLLAQITYLQSDLTRMGERMGQAETNGNNTYGKNVEEAKALIKQLESYKAMAAANTQEDQTSPQPEAVVKDGITYELFYTPETIRAQKQTNTADIDERIARLEKLVGTSAGQDFESLPGNIASMSFIHSLSKLEQQMSLLAQPRHLDTISRRIKVLIPELERLHELKTGNRKDHAFGLAGLSTTTTTTTILANTVNGDRKDEQPNISNDMEEKINKLFTTMEKVDPLLNLTPALLTRLKALQGLHSEAAIFSRTLKVISEEQTRMADELKNLDVTSQTLTSSFEENRELLEKNVTVIDTRISDLVQRMEALTSKASA</sequence>
<evidence type="ECO:0000313" key="4">
    <source>
        <dbReference type="EMBL" id="ORX61899.1"/>
    </source>
</evidence>
<organism evidence="4 5">
    <name type="scientific">Hesseltinella vesiculosa</name>
    <dbReference type="NCBI Taxonomy" id="101127"/>
    <lineage>
        <taxon>Eukaryota</taxon>
        <taxon>Fungi</taxon>
        <taxon>Fungi incertae sedis</taxon>
        <taxon>Mucoromycota</taxon>
        <taxon>Mucoromycotina</taxon>
        <taxon>Mucoromycetes</taxon>
        <taxon>Mucorales</taxon>
        <taxon>Cunninghamellaceae</taxon>
        <taxon>Hesseltinella</taxon>
    </lineage>
</organism>
<dbReference type="InterPro" id="IPR028133">
    <property type="entry name" value="Dynamitin"/>
</dbReference>
<dbReference type="Proteomes" id="UP000242146">
    <property type="component" value="Unassembled WGS sequence"/>
</dbReference>
<accession>A0A1X2GV53</accession>
<dbReference type="GO" id="GO:0007017">
    <property type="term" value="P:microtubule-based process"/>
    <property type="evidence" value="ECO:0007669"/>
    <property type="project" value="InterPro"/>
</dbReference>
<protein>
    <recommendedName>
        <fullName evidence="6">Dynactin subunit 2</fullName>
    </recommendedName>
</protein>
<comment type="caution">
    <text evidence="4">The sequence shown here is derived from an EMBL/GenBank/DDBJ whole genome shotgun (WGS) entry which is preliminary data.</text>
</comment>
<dbReference type="GO" id="GO:0005737">
    <property type="term" value="C:cytoplasm"/>
    <property type="evidence" value="ECO:0007669"/>
    <property type="project" value="UniProtKB-SubCell"/>
</dbReference>
<dbReference type="STRING" id="101127.A0A1X2GV53"/>
<evidence type="ECO:0000256" key="3">
    <source>
        <dbReference type="SAM" id="MobiDB-lite"/>
    </source>
</evidence>
<evidence type="ECO:0000256" key="1">
    <source>
        <dbReference type="ARBA" id="ARBA00004496"/>
    </source>
</evidence>
<gene>
    <name evidence="4" type="ORF">DM01DRAFT_1315161</name>
</gene>
<dbReference type="Pfam" id="PF04912">
    <property type="entry name" value="Dynamitin"/>
    <property type="match status" value="1"/>
</dbReference>
<dbReference type="AlphaFoldDB" id="A0A1X2GV53"/>
<dbReference type="GO" id="GO:0005869">
    <property type="term" value="C:dynactin complex"/>
    <property type="evidence" value="ECO:0007669"/>
    <property type="project" value="InterPro"/>
</dbReference>
<dbReference type="OrthoDB" id="4977at2759"/>
<comment type="subcellular location">
    <subcellularLocation>
        <location evidence="1">Cytoplasm</location>
    </subcellularLocation>
</comment>
<dbReference type="EMBL" id="MCGT01000002">
    <property type="protein sequence ID" value="ORX61899.1"/>
    <property type="molecule type" value="Genomic_DNA"/>
</dbReference>
<evidence type="ECO:0008006" key="6">
    <source>
        <dbReference type="Google" id="ProtNLM"/>
    </source>
</evidence>
<proteinExistence type="predicted"/>
<feature type="region of interest" description="Disordered" evidence="3">
    <location>
        <begin position="1"/>
        <end position="21"/>
    </location>
</feature>
<name>A0A1X2GV53_9FUNG</name>
<evidence type="ECO:0000256" key="2">
    <source>
        <dbReference type="ARBA" id="ARBA00022490"/>
    </source>
</evidence>